<accession>Q2GMB6</accession>
<dbReference type="InParanoid" id="Q2GMB6"/>
<dbReference type="HOGENOM" id="CLU_021744_0_0_1"/>
<dbReference type="VEuPathDB" id="FungiDB:CHGG_10888"/>
<dbReference type="RefSeq" id="XP_001226155.1">
    <property type="nucleotide sequence ID" value="XM_001226154.1"/>
</dbReference>
<evidence type="ECO:0000313" key="2">
    <source>
        <dbReference type="Proteomes" id="UP000001056"/>
    </source>
</evidence>
<dbReference type="eggNOG" id="ENOG502SYM4">
    <property type="taxonomic scope" value="Eukaryota"/>
</dbReference>
<keyword evidence="2" id="KW-1185">Reference proteome</keyword>
<gene>
    <name evidence="1" type="ORF">CHGG_10888</name>
</gene>
<name>Q2GMB6_CHAGB</name>
<dbReference type="EMBL" id="CH408036">
    <property type="protein sequence ID" value="EAQ83070.1"/>
    <property type="molecule type" value="Genomic_DNA"/>
</dbReference>
<reference evidence="2" key="1">
    <citation type="journal article" date="2015" name="Genome Announc.">
        <title>Draft genome sequence of the cellulolytic fungus Chaetomium globosum.</title>
        <authorList>
            <person name="Cuomo C.A."/>
            <person name="Untereiner W.A."/>
            <person name="Ma L.-J."/>
            <person name="Grabherr M."/>
            <person name="Birren B.W."/>
        </authorList>
    </citation>
    <scope>NUCLEOTIDE SEQUENCE [LARGE SCALE GENOMIC DNA]</scope>
    <source>
        <strain evidence="2">ATCC 6205 / CBS 148.51 / DSM 1962 / NBRC 6347 / NRRL 1970</strain>
    </source>
</reference>
<dbReference type="AlphaFoldDB" id="Q2GMB6"/>
<dbReference type="Proteomes" id="UP000001056">
    <property type="component" value="Unassembled WGS sequence"/>
</dbReference>
<sequence>MLDEWRGTAAYLSSNIKPGALQLLLVCDFGQKEVEAAEQAVAPLPSPPRAQRTAMFDFCSSPEYPGCANSPGVQHYKPASPWKEVHVEQAGTSGYQYLCSGCSAWEGLSCPPSHHHGCQYGGCHRQANIQNGLVRYHHPSIGCFCRVRHAAFSSTCKCWAPPTPLFLICRHLCEDARYVFFSANRFVVSDSLASGNPWIAFDVLRTLNFESPEQQGNYWETEEYRQAQPPRAYPAHRFAASQFLREVVPADCLGYLRFLELVFPPYNHECWPHDGHPALQDWIDTLDWVEDKINTPAITLRLTMAGLRGWSPAYPDGREELTQAQGDAVLAGYDRILRPLARLGKHGLTRFYADFAWPWKWTNWVGERLLRDYAANRSWLREQEKSLNERAERLILGDQHDRLRSHEGEPEESPWKIHCEPLY</sequence>
<evidence type="ECO:0000313" key="1">
    <source>
        <dbReference type="EMBL" id="EAQ83070.1"/>
    </source>
</evidence>
<organism evidence="1 2">
    <name type="scientific">Chaetomium globosum (strain ATCC 6205 / CBS 148.51 / DSM 1962 / NBRC 6347 / NRRL 1970)</name>
    <name type="common">Soil fungus</name>
    <dbReference type="NCBI Taxonomy" id="306901"/>
    <lineage>
        <taxon>Eukaryota</taxon>
        <taxon>Fungi</taxon>
        <taxon>Dikarya</taxon>
        <taxon>Ascomycota</taxon>
        <taxon>Pezizomycotina</taxon>
        <taxon>Sordariomycetes</taxon>
        <taxon>Sordariomycetidae</taxon>
        <taxon>Sordariales</taxon>
        <taxon>Chaetomiaceae</taxon>
        <taxon>Chaetomium</taxon>
    </lineage>
</organism>
<dbReference type="OrthoDB" id="4564371at2759"/>
<protein>
    <submittedName>
        <fullName evidence="1">Uncharacterized protein</fullName>
    </submittedName>
</protein>
<dbReference type="GeneID" id="4397349"/>
<proteinExistence type="predicted"/>